<feature type="chain" id="PRO_5047437696" description="Lipoprotein" evidence="2">
    <location>
        <begin position="22"/>
        <end position="476"/>
    </location>
</feature>
<keyword evidence="2" id="KW-0732">Signal</keyword>
<evidence type="ECO:0000313" key="4">
    <source>
        <dbReference type="Proteomes" id="UP001500879"/>
    </source>
</evidence>
<evidence type="ECO:0000256" key="1">
    <source>
        <dbReference type="SAM" id="MobiDB-lite"/>
    </source>
</evidence>
<evidence type="ECO:0008006" key="5">
    <source>
        <dbReference type="Google" id="ProtNLM"/>
    </source>
</evidence>
<accession>A0ABP3IQP5</accession>
<dbReference type="Proteomes" id="UP001500879">
    <property type="component" value="Unassembled WGS sequence"/>
</dbReference>
<dbReference type="RefSeq" id="WP_344026706.1">
    <property type="nucleotide sequence ID" value="NZ_BAAABX010000048.1"/>
</dbReference>
<feature type="region of interest" description="Disordered" evidence="1">
    <location>
        <begin position="422"/>
        <end position="476"/>
    </location>
</feature>
<organism evidence="3 4">
    <name type="scientific">Streptomyces luteireticuli</name>
    <dbReference type="NCBI Taxonomy" id="173858"/>
    <lineage>
        <taxon>Bacteria</taxon>
        <taxon>Bacillati</taxon>
        <taxon>Actinomycetota</taxon>
        <taxon>Actinomycetes</taxon>
        <taxon>Kitasatosporales</taxon>
        <taxon>Streptomycetaceae</taxon>
        <taxon>Streptomyces</taxon>
    </lineage>
</organism>
<reference evidence="4" key="1">
    <citation type="journal article" date="2019" name="Int. J. Syst. Evol. Microbiol.">
        <title>The Global Catalogue of Microorganisms (GCM) 10K type strain sequencing project: providing services to taxonomists for standard genome sequencing and annotation.</title>
        <authorList>
            <consortium name="The Broad Institute Genomics Platform"/>
            <consortium name="The Broad Institute Genome Sequencing Center for Infectious Disease"/>
            <person name="Wu L."/>
            <person name="Ma J."/>
        </authorList>
    </citation>
    <scope>NUCLEOTIDE SEQUENCE [LARGE SCALE GENOMIC DNA]</scope>
    <source>
        <strain evidence="4">JCM 4788</strain>
    </source>
</reference>
<name>A0ABP3IQP5_9ACTN</name>
<keyword evidence="4" id="KW-1185">Reference proteome</keyword>
<proteinExistence type="predicted"/>
<feature type="compositionally biased region" description="Low complexity" evidence="1">
    <location>
        <begin position="64"/>
        <end position="77"/>
    </location>
</feature>
<protein>
    <recommendedName>
        <fullName evidence="5">Lipoprotein</fullName>
    </recommendedName>
</protein>
<feature type="region of interest" description="Disordered" evidence="1">
    <location>
        <begin position="25"/>
        <end position="83"/>
    </location>
</feature>
<dbReference type="PROSITE" id="PS51257">
    <property type="entry name" value="PROKAR_LIPOPROTEIN"/>
    <property type="match status" value="1"/>
</dbReference>
<comment type="caution">
    <text evidence="3">The sequence shown here is derived from an EMBL/GenBank/DDBJ whole genome shotgun (WGS) entry which is preliminary data.</text>
</comment>
<feature type="signal peptide" evidence="2">
    <location>
        <begin position="1"/>
        <end position="21"/>
    </location>
</feature>
<feature type="compositionally biased region" description="Basic and acidic residues" evidence="1">
    <location>
        <begin position="32"/>
        <end position="42"/>
    </location>
</feature>
<evidence type="ECO:0000313" key="3">
    <source>
        <dbReference type="EMBL" id="GAA0416441.1"/>
    </source>
</evidence>
<sequence length="476" mass="48668">MRKTGRRVLVPALAAASLTLAACSPSGTHRTAAAEDVPREKPPLVGSTEWQLGPDPTEPAPRSTTTAPADGDRTTAAARRKADPDLKVASFDSRTGRAVLSFPPPASPAPGRGGPVRTGDLIASPPVAGAPGGVLAEVVEVLRRTAHGAEVRTVPVTLDAVLGDARTSGEVSVDPSAIKVSPLVPGVRVSRPARGDRTGPGGLRVDVDTALAPGKDAEGPAAATVTGFVRLAPRVGLSYEGGTSGGGPKAASLALSGDWTTGWKLKGRPPAAHGRPLRVPFAQLHADPVLSVAGIPVVVNLDLTCYALIDSDGKTVVDIQQSEVKGDSRIGGSYRADRGWTPDTKADFGTSPVKAAIDGPAAVKSGLGTEVSLGLYGRPVVTADLSAPYVRTKAGDRAGTWKLFGGTGLQGSLLPQLKVFGTPEPAPGPLPGPRHERQLARGTGAVRFPLPRDGQKPPPDGELNPADRIPARPGPH</sequence>
<dbReference type="EMBL" id="BAAABX010000048">
    <property type="protein sequence ID" value="GAA0416441.1"/>
    <property type="molecule type" value="Genomic_DNA"/>
</dbReference>
<gene>
    <name evidence="3" type="ORF">GCM10010357_42300</name>
</gene>
<evidence type="ECO:0000256" key="2">
    <source>
        <dbReference type="SAM" id="SignalP"/>
    </source>
</evidence>